<keyword evidence="3" id="KW-1003">Cell membrane</keyword>
<reference evidence="10 11" key="1">
    <citation type="submission" date="2015-11" db="EMBL/GenBank/DDBJ databases">
        <title>A Two-component Flavoprotein Monooxygenase System MeaXY Responsible for para-Hydroxylation of 2-Methyl-6-ethylaniline and 2,6-Diethylaniline in Sphingobium baderi DE-13.</title>
        <authorList>
            <person name="Cheng M."/>
            <person name="Meng Q."/>
            <person name="Yang Y."/>
            <person name="Chu C."/>
            <person name="Yan X."/>
            <person name="He J."/>
            <person name="Li S."/>
        </authorList>
    </citation>
    <scope>NUCLEOTIDE SEQUENCE [LARGE SCALE GENOMIC DNA]</scope>
    <source>
        <strain evidence="10 11">DE-13</strain>
        <plasmid evidence="11">Plasmid pDE2</plasmid>
    </source>
</reference>
<dbReference type="KEGG" id="sbd:ATN00_21430"/>
<accession>A0A0S3F5K7</accession>
<keyword evidence="4 9" id="KW-0812">Transmembrane</keyword>
<sequence>MIVRSQPSFQDIIFTVHGSILPRIARRLAAIAVVSVIAILAAQAHPGIFARISTIPFTLIGIALSIFMSFRNNACYARWWEGRQLWGELIISARSFARETSLLPDEDRRALLHSICGFACGLTARLRGEDEIAAIAPWVDIGPATKSPNVTNLVLDRMGRRLLELKQTGVITPIHYAVVAEDMRSFGKVQGACERISTTPVPFAYSLLLHRTALIFCVMLPFALAGSLDWWTLLPVLLTAYTFFGLDALGHELEDPFGVEPNCLPLYAMKRTIERDMLSLLGEEDLPPPLEPHKSVLS</sequence>
<evidence type="ECO:0000256" key="8">
    <source>
        <dbReference type="ARBA" id="ARBA00034708"/>
    </source>
</evidence>
<dbReference type="EMBL" id="CP013266">
    <property type="protein sequence ID" value="ALR23060.1"/>
    <property type="molecule type" value="Genomic_DNA"/>
</dbReference>
<name>A0A0S3F5K7_9SPHN</name>
<keyword evidence="11" id="KW-1185">Reference proteome</keyword>
<keyword evidence="2" id="KW-0813">Transport</keyword>
<dbReference type="GO" id="GO:0005254">
    <property type="term" value="F:chloride channel activity"/>
    <property type="evidence" value="ECO:0007669"/>
    <property type="project" value="InterPro"/>
</dbReference>
<feature type="transmembrane region" description="Helical" evidence="9">
    <location>
        <begin position="48"/>
        <end position="70"/>
    </location>
</feature>
<evidence type="ECO:0000256" key="4">
    <source>
        <dbReference type="ARBA" id="ARBA00022692"/>
    </source>
</evidence>
<keyword evidence="6" id="KW-0406">Ion transport</keyword>
<geneLocation type="plasmid" evidence="10 11">
    <name>pDE2</name>
</geneLocation>
<evidence type="ECO:0000256" key="7">
    <source>
        <dbReference type="ARBA" id="ARBA00023136"/>
    </source>
</evidence>
<feature type="transmembrane region" description="Helical" evidence="9">
    <location>
        <begin position="203"/>
        <end position="224"/>
    </location>
</feature>
<feature type="transmembrane region" description="Helical" evidence="9">
    <location>
        <begin position="24"/>
        <end position="42"/>
    </location>
</feature>
<evidence type="ECO:0000256" key="1">
    <source>
        <dbReference type="ARBA" id="ARBA00004651"/>
    </source>
</evidence>
<gene>
    <name evidence="10" type="ORF">ATN00_21430</name>
</gene>
<dbReference type="OrthoDB" id="445589at2"/>
<keyword evidence="10" id="KW-0614">Plasmid</keyword>
<evidence type="ECO:0000256" key="5">
    <source>
        <dbReference type="ARBA" id="ARBA00022989"/>
    </source>
</evidence>
<dbReference type="Pfam" id="PF25539">
    <property type="entry name" value="Bestrophin_2"/>
    <property type="match status" value="1"/>
</dbReference>
<dbReference type="Proteomes" id="UP000056968">
    <property type="component" value="Plasmid pDE2"/>
</dbReference>
<protein>
    <submittedName>
        <fullName evidence="10">Bestrophin</fullName>
    </submittedName>
</protein>
<dbReference type="InterPro" id="IPR044669">
    <property type="entry name" value="YneE/VCCN1/2-like"/>
</dbReference>
<organism evidence="10 11">
    <name type="scientific">Sphingobium baderi</name>
    <dbReference type="NCBI Taxonomy" id="1332080"/>
    <lineage>
        <taxon>Bacteria</taxon>
        <taxon>Pseudomonadati</taxon>
        <taxon>Pseudomonadota</taxon>
        <taxon>Alphaproteobacteria</taxon>
        <taxon>Sphingomonadales</taxon>
        <taxon>Sphingomonadaceae</taxon>
        <taxon>Sphingobium</taxon>
    </lineage>
</organism>
<proteinExistence type="inferred from homology"/>
<keyword evidence="5 9" id="KW-1133">Transmembrane helix</keyword>
<comment type="similarity">
    <text evidence="8">Belongs to the anion channel-forming bestrophin (TC 1.A.46) family.</text>
</comment>
<evidence type="ECO:0000256" key="2">
    <source>
        <dbReference type="ARBA" id="ARBA00022448"/>
    </source>
</evidence>
<dbReference type="RefSeq" id="WP_017980832.1">
    <property type="nucleotide sequence ID" value="NZ_CP013266.1"/>
</dbReference>
<evidence type="ECO:0000256" key="3">
    <source>
        <dbReference type="ARBA" id="ARBA00022475"/>
    </source>
</evidence>
<dbReference type="PANTHER" id="PTHR33281:SF19">
    <property type="entry name" value="VOLTAGE-DEPENDENT ANION CHANNEL-FORMING PROTEIN YNEE"/>
    <property type="match status" value="1"/>
</dbReference>
<comment type="subcellular location">
    <subcellularLocation>
        <location evidence="1">Cell membrane</location>
        <topology evidence="1">Multi-pass membrane protein</topology>
    </subcellularLocation>
</comment>
<dbReference type="PANTHER" id="PTHR33281">
    <property type="entry name" value="UPF0187 PROTEIN YNEE"/>
    <property type="match status" value="1"/>
</dbReference>
<dbReference type="AlphaFoldDB" id="A0A0S3F5K7"/>
<dbReference type="GeneID" id="93796342"/>
<evidence type="ECO:0000313" key="11">
    <source>
        <dbReference type="Proteomes" id="UP000056968"/>
    </source>
</evidence>
<evidence type="ECO:0000256" key="9">
    <source>
        <dbReference type="SAM" id="Phobius"/>
    </source>
</evidence>
<keyword evidence="7 9" id="KW-0472">Membrane</keyword>
<evidence type="ECO:0000256" key="6">
    <source>
        <dbReference type="ARBA" id="ARBA00023065"/>
    </source>
</evidence>
<evidence type="ECO:0000313" key="10">
    <source>
        <dbReference type="EMBL" id="ALR23060.1"/>
    </source>
</evidence>
<dbReference type="GO" id="GO:0005886">
    <property type="term" value="C:plasma membrane"/>
    <property type="evidence" value="ECO:0007669"/>
    <property type="project" value="UniProtKB-SubCell"/>
</dbReference>